<evidence type="ECO:0000256" key="2">
    <source>
        <dbReference type="ARBA" id="ARBA00022490"/>
    </source>
</evidence>
<keyword evidence="2" id="KW-0963">Cytoplasm</keyword>
<dbReference type="InterPro" id="IPR045078">
    <property type="entry name" value="TST/MPST-like"/>
</dbReference>
<dbReference type="Proteomes" id="UP000681425">
    <property type="component" value="Chromosome"/>
</dbReference>
<dbReference type="Pfam" id="PF00581">
    <property type="entry name" value="Rhodanese"/>
    <property type="match status" value="2"/>
</dbReference>
<dbReference type="FunFam" id="3.40.250.10:FF:000015">
    <property type="entry name" value="Sulfurtransferase"/>
    <property type="match status" value="1"/>
</dbReference>
<evidence type="ECO:0000256" key="6">
    <source>
        <dbReference type="RuleBase" id="RU000507"/>
    </source>
</evidence>
<evidence type="ECO:0000256" key="3">
    <source>
        <dbReference type="ARBA" id="ARBA00022679"/>
    </source>
</evidence>
<dbReference type="CDD" id="cd01448">
    <property type="entry name" value="TST_Repeat_1"/>
    <property type="match status" value="1"/>
</dbReference>
<dbReference type="InterPro" id="IPR001763">
    <property type="entry name" value="Rhodanese-like_dom"/>
</dbReference>
<dbReference type="EMBL" id="CP073910">
    <property type="protein sequence ID" value="QUT06528.1"/>
    <property type="molecule type" value="Genomic_DNA"/>
</dbReference>
<dbReference type="GO" id="GO:0004792">
    <property type="term" value="F:thiosulfate-cyanide sulfurtransferase activity"/>
    <property type="evidence" value="ECO:0007669"/>
    <property type="project" value="InterPro"/>
</dbReference>
<dbReference type="AlphaFoldDB" id="A0A975K9I9"/>
<evidence type="ECO:0000313" key="8">
    <source>
        <dbReference type="EMBL" id="QUT06528.1"/>
    </source>
</evidence>
<dbReference type="PROSITE" id="PS00683">
    <property type="entry name" value="RHODANESE_2"/>
    <property type="match status" value="1"/>
</dbReference>
<dbReference type="PROSITE" id="PS00380">
    <property type="entry name" value="RHODANESE_1"/>
    <property type="match status" value="1"/>
</dbReference>
<evidence type="ECO:0000259" key="7">
    <source>
        <dbReference type="PROSITE" id="PS50206"/>
    </source>
</evidence>
<protein>
    <recommendedName>
        <fullName evidence="6">Sulfurtransferase</fullName>
    </recommendedName>
</protein>
<dbReference type="PANTHER" id="PTHR11364">
    <property type="entry name" value="THIOSULFATE SULFERTANSFERASE"/>
    <property type="match status" value="1"/>
</dbReference>
<dbReference type="KEGG" id="spph:KFK14_03440"/>
<dbReference type="InterPro" id="IPR001307">
    <property type="entry name" value="Thiosulphate_STrfase_CS"/>
</dbReference>
<dbReference type="SUPFAM" id="SSF52821">
    <property type="entry name" value="Rhodanese/Cell cycle control phosphatase"/>
    <property type="match status" value="2"/>
</dbReference>
<evidence type="ECO:0000313" key="9">
    <source>
        <dbReference type="Proteomes" id="UP000681425"/>
    </source>
</evidence>
<dbReference type="RefSeq" id="WP_212609884.1">
    <property type="nucleotide sequence ID" value="NZ_CP073910.1"/>
</dbReference>
<dbReference type="Gene3D" id="3.40.250.10">
    <property type="entry name" value="Rhodanese-like domain"/>
    <property type="match status" value="2"/>
</dbReference>
<keyword evidence="3 6" id="KW-0808">Transferase</keyword>
<keyword evidence="9" id="KW-1185">Reference proteome</keyword>
<dbReference type="CDD" id="cd01449">
    <property type="entry name" value="TST_Repeat_2"/>
    <property type="match status" value="1"/>
</dbReference>
<evidence type="ECO:0000256" key="1">
    <source>
        <dbReference type="ARBA" id="ARBA00004496"/>
    </source>
</evidence>
<dbReference type="FunFam" id="3.40.250.10:FF:000001">
    <property type="entry name" value="Sulfurtransferase"/>
    <property type="match status" value="1"/>
</dbReference>
<dbReference type="PROSITE" id="PS50206">
    <property type="entry name" value="RHODANESE_3"/>
    <property type="match status" value="2"/>
</dbReference>
<proteinExistence type="predicted"/>
<dbReference type="SMART" id="SM00450">
    <property type="entry name" value="RHOD"/>
    <property type="match status" value="2"/>
</dbReference>
<comment type="catalytic activity">
    <reaction evidence="5">
        <text>2-oxo-3-sulfanylpropanoate + [thioredoxin]-dithiol = [thioredoxin]-disulfide + hydrogen sulfide + pyruvate + H(+)</text>
        <dbReference type="Rhea" id="RHEA:21740"/>
        <dbReference type="Rhea" id="RHEA-COMP:10698"/>
        <dbReference type="Rhea" id="RHEA-COMP:10700"/>
        <dbReference type="ChEBI" id="CHEBI:15361"/>
        <dbReference type="ChEBI" id="CHEBI:15378"/>
        <dbReference type="ChEBI" id="CHEBI:29919"/>
        <dbReference type="ChEBI" id="CHEBI:29950"/>
        <dbReference type="ChEBI" id="CHEBI:50058"/>
        <dbReference type="ChEBI" id="CHEBI:57678"/>
        <dbReference type="EC" id="2.8.1.2"/>
    </reaction>
    <physiologicalReaction direction="left-to-right" evidence="5">
        <dbReference type="Rhea" id="RHEA:21741"/>
    </physiologicalReaction>
</comment>
<accession>A0A975K9I9</accession>
<keyword evidence="4" id="KW-0677">Repeat</keyword>
<organism evidence="8 9">
    <name type="scientific">Sphingobium phenoxybenzoativorans</name>
    <dbReference type="NCBI Taxonomy" id="1592790"/>
    <lineage>
        <taxon>Bacteria</taxon>
        <taxon>Pseudomonadati</taxon>
        <taxon>Pseudomonadota</taxon>
        <taxon>Alphaproteobacteria</taxon>
        <taxon>Sphingomonadales</taxon>
        <taxon>Sphingomonadaceae</taxon>
        <taxon>Sphingobium</taxon>
    </lineage>
</organism>
<evidence type="ECO:0000256" key="5">
    <source>
        <dbReference type="ARBA" id="ARBA00051793"/>
    </source>
</evidence>
<comment type="subcellular location">
    <subcellularLocation>
        <location evidence="1">Cytoplasm</location>
    </subcellularLocation>
</comment>
<feature type="domain" description="Rhodanese" evidence="7">
    <location>
        <begin position="15"/>
        <end position="132"/>
    </location>
</feature>
<evidence type="ECO:0000256" key="4">
    <source>
        <dbReference type="ARBA" id="ARBA00022737"/>
    </source>
</evidence>
<sequence length="280" mass="30537">MELLVSTEWLAGELGASDLRVVDATLFLPGSDRDPAKEYEAGHIPGAFFLNLPELIDSNDPRPGMLPPPEKFASRMQALGLGDGSRVVVYDNSPLRTSARAWWMFHVFGAHNVAILDGGLPKWVAEKRELETGRPKTRHRHFTVWKDESMVRTKADMVANLKSKAAQVVDARSMSRFTGEDPEPRAGMASGHIPGSVCLPYSRLFNADNSWKRGHELRGLFHEAGIDLNRPLIATCGSGVTAADILFAARLLGKEDVTLYDGSWGEWGADADTPKATGGA</sequence>
<dbReference type="NCBIfam" id="NF008557">
    <property type="entry name" value="PRK11493.1"/>
    <property type="match status" value="1"/>
</dbReference>
<feature type="domain" description="Rhodanese" evidence="7">
    <location>
        <begin position="162"/>
        <end position="276"/>
    </location>
</feature>
<name>A0A975K9I9_9SPHN</name>
<reference evidence="8" key="1">
    <citation type="submission" date="2021-04" db="EMBL/GenBank/DDBJ databases">
        <title>Isolation of p-tert-butylphenol degrading bacteria Sphingobium phenoxybenzoativorans Tas13 from active sludge.</title>
        <authorList>
            <person name="Li Y."/>
        </authorList>
    </citation>
    <scope>NUCLEOTIDE SEQUENCE</scope>
    <source>
        <strain evidence="8">Tas13</strain>
    </source>
</reference>
<gene>
    <name evidence="8" type="primary">sseA</name>
    <name evidence="8" type="ORF">KFK14_03440</name>
</gene>
<dbReference type="GO" id="GO:0016784">
    <property type="term" value="F:3-mercaptopyruvate sulfurtransferase activity"/>
    <property type="evidence" value="ECO:0007669"/>
    <property type="project" value="UniProtKB-EC"/>
</dbReference>
<dbReference type="PANTHER" id="PTHR11364:SF27">
    <property type="entry name" value="SULFURTRANSFERASE"/>
    <property type="match status" value="1"/>
</dbReference>
<dbReference type="InterPro" id="IPR036873">
    <property type="entry name" value="Rhodanese-like_dom_sf"/>
</dbReference>
<dbReference type="GO" id="GO:0005737">
    <property type="term" value="C:cytoplasm"/>
    <property type="evidence" value="ECO:0007669"/>
    <property type="project" value="UniProtKB-SubCell"/>
</dbReference>